<dbReference type="STRING" id="779.GCA_002019755_00511"/>
<evidence type="ECO:0000313" key="18">
    <source>
        <dbReference type="Proteomes" id="UP000092677"/>
    </source>
</evidence>
<dbReference type="InterPro" id="IPR045864">
    <property type="entry name" value="aa-tRNA-synth_II/BPL/LPL"/>
</dbReference>
<dbReference type="GO" id="GO:0006434">
    <property type="term" value="P:seryl-tRNA aminoacylation"/>
    <property type="evidence" value="ECO:0007669"/>
    <property type="project" value="UniProtKB-UniRule"/>
</dbReference>
<dbReference type="Proteomes" id="UP000092731">
    <property type="component" value="Unassembled WGS sequence"/>
</dbReference>
<comment type="function">
    <text evidence="12">Catalyzes the attachment of serine to tRNA(Ser). Is also able to aminoacylate tRNA(Sec) with serine, to form the misacylated tRNA L-seryl-tRNA(Sec), which will be further converted into selenocysteinyl-tRNA(Sec).</text>
</comment>
<dbReference type="InterPro" id="IPR002317">
    <property type="entry name" value="Ser-tRNA-ligase_type_1"/>
</dbReference>
<dbReference type="Gene3D" id="1.10.287.40">
    <property type="entry name" value="Serine-tRNA synthetase, tRNA binding domain"/>
    <property type="match status" value="1"/>
</dbReference>
<dbReference type="PROSITE" id="PS50862">
    <property type="entry name" value="AA_TRNA_LIGASE_II"/>
    <property type="match status" value="1"/>
</dbReference>
<reference evidence="16" key="1">
    <citation type="journal article" date="2016" name="Genome Announc.">
        <title>Draft Genome Sequences of Three Strains of Ehrlichia ruminantium, a Tick-Borne Pathogen of Ruminants, Isolated from Zimbabwe, The Gambia, and Ghana.</title>
        <authorList>
            <person name="Nakao R."/>
            <person name="Jongejan F."/>
            <person name="Sugimoto C."/>
        </authorList>
    </citation>
    <scope>NUCLEOTIDE SEQUENCE</scope>
    <source>
        <strain evidence="16">Kerr Seringe</strain>
        <strain evidence="17">Pokoase 417</strain>
    </source>
</reference>
<accession>A0A161M048</accession>
<evidence type="ECO:0000313" key="19">
    <source>
        <dbReference type="Proteomes" id="UP000092731"/>
    </source>
</evidence>
<evidence type="ECO:0000256" key="12">
    <source>
        <dbReference type="HAMAP-Rule" id="MF_00176"/>
    </source>
</evidence>
<comment type="caution">
    <text evidence="12">Lacks conserved residue(s) required for the propagation of feature annotation.</text>
</comment>
<dbReference type="EMBL" id="BDDM01000205">
    <property type="protein sequence ID" value="GAT78419.1"/>
    <property type="molecule type" value="Genomic_DNA"/>
</dbReference>
<evidence type="ECO:0000256" key="7">
    <source>
        <dbReference type="ARBA" id="ARBA00022840"/>
    </source>
</evidence>
<dbReference type="GO" id="GO:0016260">
    <property type="term" value="P:selenocysteine biosynthetic process"/>
    <property type="evidence" value="ECO:0007669"/>
    <property type="project" value="UniProtKB-UniRule"/>
</dbReference>
<keyword evidence="5 12" id="KW-0436">Ligase</keyword>
<feature type="binding site" evidence="12 14">
    <location>
        <begin position="346"/>
        <end position="349"/>
    </location>
    <ligand>
        <name>ATP</name>
        <dbReference type="ChEBI" id="CHEBI:30616"/>
    </ligand>
</feature>
<sequence>MHDVDFIKNNPELFDEAMQNRNFGKIAHKIIELSANKKHTLTQLYSLQKERNNITQEIEKLKKDNIQCDTQIELSKEITKKINHINNMIKTDSELIDLLNTLPNIPDKRVPIGKDENDNIEIRRYGKKVDFKFSPKTHYELGENLNLMDFKQAAKLSGSRFVILKSQLAQLDRALANFMLDIHTQKFGYLEISHPVLVHESAMYGVGQLPKFADDSFKTTDNFRLIPTSEVALTNLVSNTNINANELPIRLTACSQCFRSEAGSAGKDVRGMMRQHQFNKVELVSIVTEEQSELELERMTQVAEEILKKLELPYRVIMLCTGDLGFSASITYDIEVWIPSQNQYREISSCSNCKAFQARRMNAKYHTISNGNKVNKFVHTLNGSALAIGRTIIAILENYQNQDGSITIPHVLRKYMNNQDIIKNNND</sequence>
<evidence type="ECO:0000259" key="15">
    <source>
        <dbReference type="PROSITE" id="PS50862"/>
    </source>
</evidence>
<comment type="catalytic activity">
    <reaction evidence="10 12">
        <text>tRNA(Sec) + L-serine + ATP = L-seryl-tRNA(Sec) + AMP + diphosphate + H(+)</text>
        <dbReference type="Rhea" id="RHEA:42580"/>
        <dbReference type="Rhea" id="RHEA-COMP:9742"/>
        <dbReference type="Rhea" id="RHEA-COMP:10128"/>
        <dbReference type="ChEBI" id="CHEBI:15378"/>
        <dbReference type="ChEBI" id="CHEBI:30616"/>
        <dbReference type="ChEBI" id="CHEBI:33019"/>
        <dbReference type="ChEBI" id="CHEBI:33384"/>
        <dbReference type="ChEBI" id="CHEBI:78442"/>
        <dbReference type="ChEBI" id="CHEBI:78533"/>
        <dbReference type="ChEBI" id="CHEBI:456215"/>
        <dbReference type="EC" id="6.1.1.11"/>
    </reaction>
</comment>
<feature type="binding site" evidence="13">
    <location>
        <position position="259"/>
    </location>
    <ligand>
        <name>L-serine</name>
        <dbReference type="ChEBI" id="CHEBI:33384"/>
    </ligand>
</feature>
<protein>
    <recommendedName>
        <fullName evidence="12">Serine--tRNA ligase</fullName>
        <ecNumber evidence="12">6.1.1.11</ecNumber>
    </recommendedName>
    <alternativeName>
        <fullName evidence="12">Seryl-tRNA synthetase</fullName>
        <shortName evidence="12">SerRS</shortName>
    </alternativeName>
    <alternativeName>
        <fullName evidence="12">Seryl-tRNA(Ser/Sec) synthetase</fullName>
    </alternativeName>
</protein>
<evidence type="ECO:0000313" key="17">
    <source>
        <dbReference type="EMBL" id="GAT78419.1"/>
    </source>
</evidence>
<gene>
    <name evidence="12 16" type="primary">serS</name>
    <name evidence="16" type="ORF">EHRUM2_05300</name>
    <name evidence="17" type="ORF">EHRUM3_06410</name>
</gene>
<evidence type="ECO:0000256" key="4">
    <source>
        <dbReference type="ARBA" id="ARBA00022490"/>
    </source>
</evidence>
<comment type="subunit">
    <text evidence="12">Homodimer. The tRNA molecule binds across the dimer.</text>
</comment>
<feature type="binding site" evidence="12">
    <location>
        <position position="384"/>
    </location>
    <ligand>
        <name>L-serine</name>
        <dbReference type="ChEBI" id="CHEBI:33384"/>
    </ligand>
</feature>
<dbReference type="PIRSF" id="PIRSF001529">
    <property type="entry name" value="Ser-tRNA-synth_IIa"/>
    <property type="match status" value="1"/>
</dbReference>
<keyword evidence="7 12" id="KW-0067">ATP-binding</keyword>
<keyword evidence="6 12" id="KW-0547">Nucleotide-binding</keyword>
<dbReference type="SUPFAM" id="SSF46589">
    <property type="entry name" value="tRNA-binding arm"/>
    <property type="match status" value="1"/>
</dbReference>
<comment type="similarity">
    <text evidence="3 12">Belongs to the class-II aminoacyl-tRNA synthetase family. Type-1 seryl-tRNA synthetase subfamily.</text>
</comment>
<dbReference type="HAMAP" id="MF_00176">
    <property type="entry name" value="Ser_tRNA_synth_type1"/>
    <property type="match status" value="1"/>
</dbReference>
<dbReference type="InterPro" id="IPR015866">
    <property type="entry name" value="Ser-tRNA-synth_1_N"/>
</dbReference>
<evidence type="ECO:0000256" key="2">
    <source>
        <dbReference type="ARBA" id="ARBA00005045"/>
    </source>
</evidence>
<dbReference type="PANTHER" id="PTHR43697:SF1">
    <property type="entry name" value="SERINE--TRNA LIGASE"/>
    <property type="match status" value="1"/>
</dbReference>
<comment type="subcellular location">
    <subcellularLocation>
        <location evidence="1 12">Cytoplasm</location>
    </subcellularLocation>
</comment>
<evidence type="ECO:0000313" key="16">
    <source>
        <dbReference type="EMBL" id="GAT77311.1"/>
    </source>
</evidence>
<dbReference type="Gene3D" id="3.30.930.10">
    <property type="entry name" value="Bira Bifunctional Protein, Domain 2"/>
    <property type="match status" value="1"/>
</dbReference>
<feature type="binding site" evidence="12 14">
    <location>
        <begin position="259"/>
        <end position="261"/>
    </location>
    <ligand>
        <name>ATP</name>
        <dbReference type="ChEBI" id="CHEBI:30616"/>
    </ligand>
</feature>
<dbReference type="PANTHER" id="PTHR43697">
    <property type="entry name" value="SERYL-TRNA SYNTHETASE"/>
    <property type="match status" value="1"/>
</dbReference>
<keyword evidence="4 12" id="KW-0963">Cytoplasm</keyword>
<feature type="binding site" evidence="13">
    <location>
        <position position="382"/>
    </location>
    <ligand>
        <name>L-serine</name>
        <dbReference type="ChEBI" id="CHEBI:33384"/>
    </ligand>
</feature>
<dbReference type="EC" id="6.1.1.11" evidence="12"/>
<evidence type="ECO:0000256" key="3">
    <source>
        <dbReference type="ARBA" id="ARBA00010728"/>
    </source>
</evidence>
<comment type="caution">
    <text evidence="16">The sequence shown here is derived from an EMBL/GenBank/DDBJ whole genome shotgun (WGS) entry which is preliminary data.</text>
</comment>
<evidence type="ECO:0000256" key="11">
    <source>
        <dbReference type="ARBA" id="ARBA00048823"/>
    </source>
</evidence>
<feature type="binding site" evidence="12">
    <location>
        <begin position="228"/>
        <end position="230"/>
    </location>
    <ligand>
        <name>L-serine</name>
        <dbReference type="ChEBI" id="CHEBI:33384"/>
    </ligand>
</feature>
<feature type="domain" description="Aminoacyl-transfer RNA synthetases class-II family profile" evidence="15">
    <location>
        <begin position="171"/>
        <end position="409"/>
    </location>
</feature>
<dbReference type="AlphaFoldDB" id="A0A161M048"/>
<evidence type="ECO:0000256" key="9">
    <source>
        <dbReference type="ARBA" id="ARBA00023146"/>
    </source>
</evidence>
<comment type="domain">
    <text evidence="12">Consists of two distinct domains, a catalytic core and a N-terminal extension that is involved in tRNA binding.</text>
</comment>
<evidence type="ECO:0000256" key="10">
    <source>
        <dbReference type="ARBA" id="ARBA00047929"/>
    </source>
</evidence>
<reference evidence="18 19" key="2">
    <citation type="submission" date="2016-05" db="EMBL/GenBank/DDBJ databases">
        <title>Draft genome sequences of four strains of Ehrlichia ruminantium, a tick-borne pathogen of ruminants, isolated from Zimbabwe, The Gambia and Ghana.</title>
        <authorList>
            <person name="Nakao R."/>
            <person name="Jongejan F."/>
            <person name="Sugimoto C."/>
        </authorList>
    </citation>
    <scope>NUCLEOTIDE SEQUENCE [LARGE SCALE GENOMIC DNA]</scope>
    <source>
        <strain evidence="18">Kerr Seringe</strain>
        <strain evidence="19">Pokoase 417</strain>
    </source>
</reference>
<feature type="binding site" evidence="13">
    <location>
        <position position="228"/>
    </location>
    <ligand>
        <name>L-serine</name>
        <dbReference type="ChEBI" id="CHEBI:33384"/>
    </ligand>
</feature>
<dbReference type="InterPro" id="IPR042103">
    <property type="entry name" value="SerRS_1_N_sf"/>
</dbReference>
<dbReference type="GO" id="GO:0004828">
    <property type="term" value="F:serine-tRNA ligase activity"/>
    <property type="evidence" value="ECO:0007669"/>
    <property type="project" value="UniProtKB-UniRule"/>
</dbReference>
<dbReference type="InterPro" id="IPR033729">
    <property type="entry name" value="SerRS_core"/>
</dbReference>
<dbReference type="UniPathway" id="UPA00906">
    <property type="reaction ID" value="UER00895"/>
</dbReference>
<dbReference type="RefSeq" id="WP_065432637.1">
    <property type="nucleotide sequence ID" value="NZ_BDDL01000062.1"/>
</dbReference>
<proteinExistence type="inferred from homology"/>
<dbReference type="InterPro" id="IPR002314">
    <property type="entry name" value="aa-tRNA-synt_IIb"/>
</dbReference>
<dbReference type="NCBIfam" id="TIGR00414">
    <property type="entry name" value="serS"/>
    <property type="match status" value="1"/>
</dbReference>
<dbReference type="CDD" id="cd00770">
    <property type="entry name" value="SerRS_core"/>
    <property type="match status" value="1"/>
</dbReference>
<evidence type="ECO:0000256" key="1">
    <source>
        <dbReference type="ARBA" id="ARBA00004496"/>
    </source>
</evidence>
<dbReference type="Pfam" id="PF02403">
    <property type="entry name" value="Seryl_tRNA_N"/>
    <property type="match status" value="1"/>
</dbReference>
<feature type="binding site" evidence="12 13">
    <location>
        <position position="282"/>
    </location>
    <ligand>
        <name>L-serine</name>
        <dbReference type="ChEBI" id="CHEBI:33384"/>
    </ligand>
</feature>
<name>A0A161M048_EHRRU</name>
<dbReference type="SUPFAM" id="SSF55681">
    <property type="entry name" value="Class II aaRS and biotin synthetases"/>
    <property type="match status" value="1"/>
</dbReference>
<evidence type="ECO:0000256" key="5">
    <source>
        <dbReference type="ARBA" id="ARBA00022598"/>
    </source>
</evidence>
<organism evidence="16 18">
    <name type="scientific">Ehrlichia ruminantium</name>
    <name type="common">heartwater rickettsia</name>
    <name type="synonym">Cowdria ruminantium</name>
    <dbReference type="NCBI Taxonomy" id="779"/>
    <lineage>
        <taxon>Bacteria</taxon>
        <taxon>Pseudomonadati</taxon>
        <taxon>Pseudomonadota</taxon>
        <taxon>Alphaproteobacteria</taxon>
        <taxon>Rickettsiales</taxon>
        <taxon>Anaplasmataceae</taxon>
        <taxon>Ehrlichia</taxon>
    </lineage>
</organism>
<comment type="pathway">
    <text evidence="2 12">Aminoacyl-tRNA biosynthesis; selenocysteinyl-tRNA(Sec) biosynthesis; L-seryl-tRNA(Sec) from L-serine and tRNA(Sec): step 1/1.</text>
</comment>
<dbReference type="InterPro" id="IPR006195">
    <property type="entry name" value="aa-tRNA-synth_II"/>
</dbReference>
<evidence type="ECO:0000256" key="13">
    <source>
        <dbReference type="PIRSR" id="PIRSR001529-1"/>
    </source>
</evidence>
<dbReference type="Proteomes" id="UP000092677">
    <property type="component" value="Unassembled WGS sequence"/>
</dbReference>
<keyword evidence="8 12" id="KW-0648">Protein biosynthesis</keyword>
<evidence type="ECO:0000256" key="8">
    <source>
        <dbReference type="ARBA" id="ARBA00022917"/>
    </source>
</evidence>
<evidence type="ECO:0000256" key="14">
    <source>
        <dbReference type="PIRSR" id="PIRSR001529-2"/>
    </source>
</evidence>
<dbReference type="GO" id="GO:0005524">
    <property type="term" value="F:ATP binding"/>
    <property type="evidence" value="ECO:0007669"/>
    <property type="project" value="UniProtKB-UniRule"/>
</dbReference>
<comment type="catalytic activity">
    <reaction evidence="11 12">
        <text>tRNA(Ser) + L-serine + ATP = L-seryl-tRNA(Ser) + AMP + diphosphate + H(+)</text>
        <dbReference type="Rhea" id="RHEA:12292"/>
        <dbReference type="Rhea" id="RHEA-COMP:9669"/>
        <dbReference type="Rhea" id="RHEA-COMP:9703"/>
        <dbReference type="ChEBI" id="CHEBI:15378"/>
        <dbReference type="ChEBI" id="CHEBI:30616"/>
        <dbReference type="ChEBI" id="CHEBI:33019"/>
        <dbReference type="ChEBI" id="CHEBI:33384"/>
        <dbReference type="ChEBI" id="CHEBI:78442"/>
        <dbReference type="ChEBI" id="CHEBI:78533"/>
        <dbReference type="ChEBI" id="CHEBI:456215"/>
        <dbReference type="EC" id="6.1.1.11"/>
    </reaction>
</comment>
<evidence type="ECO:0000256" key="6">
    <source>
        <dbReference type="ARBA" id="ARBA00022741"/>
    </source>
</evidence>
<dbReference type="Pfam" id="PF00587">
    <property type="entry name" value="tRNA-synt_2b"/>
    <property type="match status" value="1"/>
</dbReference>
<dbReference type="GO" id="GO:0005737">
    <property type="term" value="C:cytoplasm"/>
    <property type="evidence" value="ECO:0007669"/>
    <property type="project" value="UniProtKB-SubCell"/>
</dbReference>
<dbReference type="EMBL" id="BDDL01000062">
    <property type="protein sequence ID" value="GAT77311.1"/>
    <property type="molecule type" value="Genomic_DNA"/>
</dbReference>
<dbReference type="PRINTS" id="PR00981">
    <property type="entry name" value="TRNASYNTHSER"/>
</dbReference>
<keyword evidence="9 12" id="KW-0030">Aminoacyl-tRNA synthetase</keyword>
<dbReference type="InterPro" id="IPR010978">
    <property type="entry name" value="tRNA-bd_arm"/>
</dbReference>